<evidence type="ECO:0000256" key="7">
    <source>
        <dbReference type="ARBA" id="ARBA00022581"/>
    </source>
</evidence>
<keyword evidence="12 16" id="KW-1133">Transmembrane helix</keyword>
<dbReference type="PIRSF" id="PIRSF003923">
    <property type="entry name" value="SH"/>
    <property type="match status" value="1"/>
</dbReference>
<dbReference type="GO" id="GO:0020002">
    <property type="term" value="C:host cell plasma membrane"/>
    <property type="evidence" value="ECO:0007669"/>
    <property type="project" value="UniProtKB-SubCell"/>
</dbReference>
<dbReference type="Pfam" id="PF01445">
    <property type="entry name" value="SH"/>
    <property type="match status" value="1"/>
</dbReference>
<comment type="function">
    <text evidence="1 15">Plays a role in the inhibition of the host NF-kappa-B pathway. This inhibition occurs at the receptor level, by preventing the signaling of TNFR1 as well as IL-1R and TLR3.</text>
</comment>
<proteinExistence type="inferred from homology"/>
<evidence type="ECO:0000256" key="4">
    <source>
        <dbReference type="ARBA" id="ARBA00005347"/>
    </source>
</evidence>
<dbReference type="EMBL" id="U50298">
    <property type="protein sequence ID" value="AAC56597.1"/>
    <property type="molecule type" value="Genomic_DNA"/>
</dbReference>
<evidence type="ECO:0000256" key="3">
    <source>
        <dbReference type="ARBA" id="ARBA00004381"/>
    </source>
</evidence>
<keyword evidence="8 16" id="KW-0812">Transmembrane</keyword>
<evidence type="ECO:0000256" key="11">
    <source>
        <dbReference type="ARBA" id="ARBA00022870"/>
    </source>
</evidence>
<protein>
    <recommendedName>
        <fullName evidence="5 15">Small hydrophobic protein</fullName>
    </recommendedName>
</protein>
<dbReference type="InterPro" id="IPR001477">
    <property type="entry name" value="SH"/>
</dbReference>
<reference evidence="17" key="1">
    <citation type="journal article" date="1997" name="J. Gen. Virol.">
        <title>Characterization of five conserved genotypes of the mumps virus small hydrophobic (SH) protein gene.</title>
        <authorList>
            <person name="Orvell C."/>
            <person name="Kalantari M."/>
            <person name="Johansson B."/>
        </authorList>
    </citation>
    <scope>NUCLEOTIDE SEQUENCE</scope>
    <source>
        <strain evidence="17">JPws2</strain>
    </source>
</reference>
<dbReference type="GO" id="GO:0085034">
    <property type="term" value="P:symbiont-mediated suppression of host NF-kappaB cascade"/>
    <property type="evidence" value="ECO:0007669"/>
    <property type="project" value="UniProtKB-KW"/>
</dbReference>
<evidence type="ECO:0000313" key="17">
    <source>
        <dbReference type="EMBL" id="AAC56597.1"/>
    </source>
</evidence>
<dbReference type="GO" id="GO:0055036">
    <property type="term" value="C:virion membrane"/>
    <property type="evidence" value="ECO:0007669"/>
    <property type="project" value="UniProtKB-SubCell"/>
</dbReference>
<feature type="transmembrane region" description="Helical" evidence="16">
    <location>
        <begin position="12"/>
        <end position="34"/>
    </location>
</feature>
<evidence type="ECO:0000256" key="9">
    <source>
        <dbReference type="ARBA" id="ARBA00022844"/>
    </source>
</evidence>
<evidence type="ECO:0000256" key="13">
    <source>
        <dbReference type="ARBA" id="ARBA00023136"/>
    </source>
</evidence>
<evidence type="ECO:0000256" key="8">
    <source>
        <dbReference type="ARBA" id="ARBA00022692"/>
    </source>
</evidence>
<keyword evidence="10" id="KW-1100">Inhibition of host NF-kappa-B by virus</keyword>
<name>P89017_MUMPV</name>
<evidence type="ECO:0000256" key="6">
    <source>
        <dbReference type="ARBA" id="ARBA00022511"/>
    </source>
</evidence>
<evidence type="ECO:0000256" key="12">
    <source>
        <dbReference type="ARBA" id="ARBA00022989"/>
    </source>
</evidence>
<organism evidence="17">
    <name type="scientific">Mumps orthorubulavirus</name>
    <name type="common">MuV</name>
    <dbReference type="NCBI Taxonomy" id="2560602"/>
    <lineage>
        <taxon>Viruses</taxon>
        <taxon>Riboviria</taxon>
        <taxon>Orthornavirae</taxon>
        <taxon>Negarnaviricota</taxon>
        <taxon>Haploviricotina</taxon>
        <taxon>Monjiviricetes</taxon>
        <taxon>Mononegavirales</taxon>
        <taxon>Paramyxoviridae</taxon>
        <taxon>Rubulavirinae</taxon>
        <taxon>Orthorubulavirus</taxon>
        <taxon>Orthorubulavirus parotitidis</taxon>
    </lineage>
</organism>
<keyword evidence="11" id="KW-1043">Host membrane</keyword>
<evidence type="ECO:0000256" key="16">
    <source>
        <dbReference type="SAM" id="Phobius"/>
    </source>
</evidence>
<comment type="subunit">
    <text evidence="14">Interacts with host TNFRSF1A, RIPK1 and IRAK1; these interactions interfere with host NF-kappa-B activation at the level of receptor complexes. Interacts with host protein UBQLN4.</text>
</comment>
<evidence type="ECO:0000256" key="14">
    <source>
        <dbReference type="ARBA" id="ARBA00046638"/>
    </source>
</evidence>
<evidence type="ECO:0000256" key="1">
    <source>
        <dbReference type="ARBA" id="ARBA00002033"/>
    </source>
</evidence>
<evidence type="ECO:0000256" key="5">
    <source>
        <dbReference type="ARBA" id="ARBA00017613"/>
    </source>
</evidence>
<comment type="similarity">
    <text evidence="4 15">Belongs to the rubulavirus small hydrophobic protein family.</text>
</comment>
<keyword evidence="6" id="KW-1032">Host cell membrane</keyword>
<accession>P89017</accession>
<evidence type="ECO:0000256" key="10">
    <source>
        <dbReference type="ARBA" id="ARBA00022863"/>
    </source>
</evidence>
<evidence type="ECO:0000256" key="15">
    <source>
        <dbReference type="PIRNR" id="PIRNR003923"/>
    </source>
</evidence>
<comment type="subcellular location">
    <subcellularLocation>
        <location evidence="2">Host cell membrane</location>
        <topology evidence="2">Single-pass membrane protein</topology>
    </subcellularLocation>
    <subcellularLocation>
        <location evidence="3">Virion membrane</location>
        <topology evidence="3">Single-pass membrane protein</topology>
    </subcellularLocation>
</comment>
<keyword evidence="9 15" id="KW-0946">Virion</keyword>
<evidence type="ECO:0000256" key="2">
    <source>
        <dbReference type="ARBA" id="ARBA00004178"/>
    </source>
</evidence>
<keyword evidence="13 15" id="KW-0472">Membrane</keyword>
<keyword evidence="7" id="KW-0945">Host-virus interaction</keyword>
<sequence length="57" mass="6810">MPAIQPPLYPTFLFLNFLSLNKTLYVWIISTITYKTAVRHAALYQRSFFRWSFVHSL</sequence>